<dbReference type="EMBL" id="GL877424">
    <property type="protein sequence ID" value="ELA47112.1"/>
    <property type="molecule type" value="Genomic_DNA"/>
</dbReference>
<dbReference type="GeneID" id="19879263"/>
<accession>L2GUR2</accession>
<keyword evidence="2" id="KW-1185">Reference proteome</keyword>
<name>L2GUR2_VAVCU</name>
<evidence type="ECO:0000313" key="2">
    <source>
        <dbReference type="Proteomes" id="UP000011081"/>
    </source>
</evidence>
<dbReference type="InterPro" id="IPR031503">
    <property type="entry name" value="DUF5099"/>
</dbReference>
<organism evidence="1 2">
    <name type="scientific">Vavraia culicis (isolate floridensis)</name>
    <name type="common">Microsporidian parasite</name>
    <dbReference type="NCBI Taxonomy" id="948595"/>
    <lineage>
        <taxon>Eukaryota</taxon>
        <taxon>Fungi</taxon>
        <taxon>Fungi incertae sedis</taxon>
        <taxon>Microsporidia</taxon>
        <taxon>Pleistophoridae</taxon>
        <taxon>Vavraia</taxon>
    </lineage>
</organism>
<dbReference type="AlphaFoldDB" id="L2GUR2"/>
<gene>
    <name evidence="1" type="ORF">VCUG_01385</name>
</gene>
<sequence>MFLKYYLNRILGRKLTFAKKPDIIFIVDAYKDVPPHDIGELQSKYGIKKILILKRDDLDTFHAQEPLDIQSLPDLIIYCNNKLEFKLREPEILYKAEIVFSRFGFGERLFVEALDHYSSCVINSGK</sequence>
<evidence type="ECO:0000313" key="1">
    <source>
        <dbReference type="EMBL" id="ELA47112.1"/>
    </source>
</evidence>
<dbReference type="RefSeq" id="XP_008074405.1">
    <property type="nucleotide sequence ID" value="XM_008076214.1"/>
</dbReference>
<dbReference type="InParanoid" id="L2GUR2"/>
<dbReference type="Proteomes" id="UP000011081">
    <property type="component" value="Unassembled WGS sequence"/>
</dbReference>
<dbReference type="HOGENOM" id="CLU_162190_0_0_1"/>
<reference evidence="2" key="1">
    <citation type="submission" date="2011-03" db="EMBL/GenBank/DDBJ databases">
        <title>The genome sequence of Vavraia culicis strain floridensis.</title>
        <authorList>
            <consortium name="The Broad Institute Genome Sequencing Platform"/>
            <person name="Cuomo C."/>
            <person name="Becnel J."/>
            <person name="Sanscrainte N."/>
            <person name="Young S.K."/>
            <person name="Zeng Q."/>
            <person name="Gargeya S."/>
            <person name="Fitzgerald M."/>
            <person name="Haas B."/>
            <person name="Abouelleil A."/>
            <person name="Alvarado L."/>
            <person name="Arachchi H.M."/>
            <person name="Berlin A."/>
            <person name="Chapman S.B."/>
            <person name="Gearin G."/>
            <person name="Goldberg J."/>
            <person name="Griggs A."/>
            <person name="Gujja S."/>
            <person name="Hansen M."/>
            <person name="Heiman D."/>
            <person name="Howarth C."/>
            <person name="Larimer J."/>
            <person name="Lui A."/>
            <person name="MacDonald P.J.P."/>
            <person name="McCowen C."/>
            <person name="Montmayeur A."/>
            <person name="Murphy C."/>
            <person name="Neiman D."/>
            <person name="Pearson M."/>
            <person name="Priest M."/>
            <person name="Roberts A."/>
            <person name="Saif S."/>
            <person name="Shea T."/>
            <person name="Sisk P."/>
            <person name="Stolte C."/>
            <person name="Sykes S."/>
            <person name="Wortman J."/>
            <person name="Nusbaum C."/>
            <person name="Birren B."/>
        </authorList>
    </citation>
    <scope>NUCLEOTIDE SEQUENCE [LARGE SCALE GENOMIC DNA]</scope>
    <source>
        <strain evidence="2">floridensis</strain>
    </source>
</reference>
<proteinExistence type="predicted"/>
<dbReference type="OMA" id="DLIIYCN"/>
<dbReference type="VEuPathDB" id="MicrosporidiaDB:VCUG_01385"/>
<dbReference type="OrthoDB" id="2187052at2759"/>
<protein>
    <submittedName>
        <fullName evidence="1">Uncharacterized protein</fullName>
    </submittedName>
</protein>
<dbReference type="Pfam" id="PF17025">
    <property type="entry name" value="DUF5099"/>
    <property type="match status" value="1"/>
</dbReference>